<dbReference type="CDD" id="cd00413">
    <property type="entry name" value="Glyco_hydrolase_16"/>
    <property type="match status" value="1"/>
</dbReference>
<evidence type="ECO:0000259" key="3">
    <source>
        <dbReference type="PROSITE" id="PS51755"/>
    </source>
</evidence>
<protein>
    <submittedName>
        <fullName evidence="5">Winged helix-turn-helix domain-containing protein</fullName>
    </submittedName>
</protein>
<feature type="DNA-binding region" description="OmpR/PhoB-type" evidence="2">
    <location>
        <begin position="1"/>
        <end position="94"/>
    </location>
</feature>
<gene>
    <name evidence="5" type="ORF">JKJ07_38915</name>
</gene>
<dbReference type="PROSITE" id="PS51762">
    <property type="entry name" value="GH16_2"/>
    <property type="match status" value="1"/>
</dbReference>
<dbReference type="PANTHER" id="PTHR35807">
    <property type="entry name" value="TRANSCRIPTIONAL REGULATOR REDD-RELATED"/>
    <property type="match status" value="1"/>
</dbReference>
<evidence type="ECO:0000259" key="4">
    <source>
        <dbReference type="PROSITE" id="PS51762"/>
    </source>
</evidence>
<dbReference type="Proteomes" id="UP000598996">
    <property type="component" value="Unassembled WGS sequence"/>
</dbReference>
<evidence type="ECO:0000313" key="5">
    <source>
        <dbReference type="EMBL" id="MBL7260287.1"/>
    </source>
</evidence>
<name>A0ABS1W0N0_9ACTN</name>
<evidence type="ECO:0000256" key="1">
    <source>
        <dbReference type="ARBA" id="ARBA00023125"/>
    </source>
</evidence>
<dbReference type="InterPro" id="IPR001867">
    <property type="entry name" value="OmpR/PhoB-type_DNA-bd"/>
</dbReference>
<dbReference type="Gene3D" id="1.25.40.10">
    <property type="entry name" value="Tetratricopeptide repeat domain"/>
    <property type="match status" value="1"/>
</dbReference>
<dbReference type="SUPFAM" id="SSF46894">
    <property type="entry name" value="C-terminal effector domain of the bipartite response regulators"/>
    <property type="match status" value="1"/>
</dbReference>
<evidence type="ECO:0000313" key="6">
    <source>
        <dbReference type="Proteomes" id="UP000598996"/>
    </source>
</evidence>
<dbReference type="Pfam" id="PF00486">
    <property type="entry name" value="Trans_reg_C"/>
    <property type="match status" value="1"/>
</dbReference>
<dbReference type="InterPro" id="IPR036388">
    <property type="entry name" value="WH-like_DNA-bd_sf"/>
</dbReference>
<dbReference type="SUPFAM" id="SSF49899">
    <property type="entry name" value="Concanavalin A-like lectins/glucanases"/>
    <property type="match status" value="1"/>
</dbReference>
<organism evidence="5 6">
    <name type="scientific">Paractinoplanes lichenicola</name>
    <dbReference type="NCBI Taxonomy" id="2802976"/>
    <lineage>
        <taxon>Bacteria</taxon>
        <taxon>Bacillati</taxon>
        <taxon>Actinomycetota</taxon>
        <taxon>Actinomycetes</taxon>
        <taxon>Micromonosporales</taxon>
        <taxon>Micromonosporaceae</taxon>
        <taxon>Paractinoplanes</taxon>
    </lineage>
</organism>
<sequence>MGELRLLGPVEVRTADGVALGGEPRRLAVLAALAVDAGRVVQATTLIDRVWGEDPPGQAARTLGTYITRIRRMLEQSFGDVTVVNHPGGYRLTAARDQVDLTRFRDLVARSRASSCTPESRVELLRQSVSLHRGDPLTGVSGEWAVTPFTVTEDFSGTVLTPLQWAANQAQRENGSSWSPGAVRVGGGELQISGTGRNPTGAGNVAGAVCWCLEQGIVRTYGVWEVRAKFDVGSGYAPALGLYSSVDPDTPGWGFMTMARFDEGDRRVMYPVMRGAGSEHVDGAPVAGDFTTWNTYAIEWRPGFVTVSLNGAVILDTRKLPGPVRIPTVPMYLYVQINPGPEGSIPAPNQETPSQVAAHVDWARYTS</sequence>
<dbReference type="RefSeq" id="WP_202997014.1">
    <property type="nucleotide sequence ID" value="NZ_JAENHO010000013.1"/>
</dbReference>
<dbReference type="EMBL" id="JAENHO010000013">
    <property type="protein sequence ID" value="MBL7260287.1"/>
    <property type="molecule type" value="Genomic_DNA"/>
</dbReference>
<accession>A0ABS1W0N0</accession>
<keyword evidence="6" id="KW-1185">Reference proteome</keyword>
<dbReference type="InterPro" id="IPR000757">
    <property type="entry name" value="Beta-glucanase-like"/>
</dbReference>
<keyword evidence="1 2" id="KW-0238">DNA-binding</keyword>
<feature type="domain" description="OmpR/PhoB-type" evidence="3">
    <location>
        <begin position="1"/>
        <end position="94"/>
    </location>
</feature>
<evidence type="ECO:0000256" key="2">
    <source>
        <dbReference type="PROSITE-ProRule" id="PRU01091"/>
    </source>
</evidence>
<feature type="domain" description="GH16" evidence="4">
    <location>
        <begin position="142"/>
        <end position="367"/>
    </location>
</feature>
<dbReference type="InterPro" id="IPR051677">
    <property type="entry name" value="AfsR-DnrI-RedD_regulator"/>
</dbReference>
<dbReference type="InterPro" id="IPR016032">
    <property type="entry name" value="Sig_transdc_resp-reg_C-effctor"/>
</dbReference>
<dbReference type="InterPro" id="IPR011990">
    <property type="entry name" value="TPR-like_helical_dom_sf"/>
</dbReference>
<comment type="caution">
    <text evidence="5">The sequence shown here is derived from an EMBL/GenBank/DDBJ whole genome shotgun (WGS) entry which is preliminary data.</text>
</comment>
<dbReference type="InterPro" id="IPR013320">
    <property type="entry name" value="ConA-like_dom_sf"/>
</dbReference>
<dbReference type="Gene3D" id="1.10.10.10">
    <property type="entry name" value="Winged helix-like DNA-binding domain superfamily/Winged helix DNA-binding domain"/>
    <property type="match status" value="1"/>
</dbReference>
<dbReference type="SMART" id="SM00862">
    <property type="entry name" value="Trans_reg_C"/>
    <property type="match status" value="1"/>
</dbReference>
<dbReference type="PROSITE" id="PS51755">
    <property type="entry name" value="OMPR_PHOB"/>
    <property type="match status" value="1"/>
</dbReference>
<dbReference type="PANTHER" id="PTHR35807:SF1">
    <property type="entry name" value="TRANSCRIPTIONAL REGULATOR REDD"/>
    <property type="match status" value="1"/>
</dbReference>
<dbReference type="Gene3D" id="2.60.120.200">
    <property type="match status" value="1"/>
</dbReference>
<reference evidence="5 6" key="1">
    <citation type="submission" date="2021-01" db="EMBL/GenBank/DDBJ databases">
        <title>Actinoplanes sp. nov. LDG1-01 isolated from lichen.</title>
        <authorList>
            <person name="Saeng-In P."/>
            <person name="Phongsopitanun W."/>
            <person name="Kanchanasin P."/>
            <person name="Yuki M."/>
            <person name="Kudo T."/>
            <person name="Ohkuma M."/>
            <person name="Tanasupawat S."/>
        </authorList>
    </citation>
    <scope>NUCLEOTIDE SEQUENCE [LARGE SCALE GENOMIC DNA]</scope>
    <source>
        <strain evidence="5 6">LDG1-01</strain>
    </source>
</reference>
<proteinExistence type="predicted"/>